<reference evidence="3" key="2">
    <citation type="submission" date="2024-10" db="UniProtKB">
        <authorList>
            <consortium name="EnsemblProtists"/>
        </authorList>
    </citation>
    <scope>IDENTIFICATION</scope>
</reference>
<dbReference type="HOGENOM" id="CLU_819988_0_0_1"/>
<dbReference type="PROSITE" id="PS50060">
    <property type="entry name" value="MAM_2"/>
    <property type="match status" value="2"/>
</dbReference>
<organism evidence="3 4">
    <name type="scientific">Emiliania huxleyi (strain CCMP1516)</name>
    <dbReference type="NCBI Taxonomy" id="280463"/>
    <lineage>
        <taxon>Eukaryota</taxon>
        <taxon>Haptista</taxon>
        <taxon>Haptophyta</taxon>
        <taxon>Prymnesiophyceae</taxon>
        <taxon>Isochrysidales</taxon>
        <taxon>Noelaerhabdaceae</taxon>
        <taxon>Emiliania</taxon>
    </lineage>
</organism>
<dbReference type="SUPFAM" id="SSF49899">
    <property type="entry name" value="Concanavalin A-like lectins/glucanases"/>
    <property type="match status" value="1"/>
</dbReference>
<dbReference type="PANTHER" id="PTHR23282">
    <property type="entry name" value="APICAL ENDOSOMAL GLYCOPROTEIN PRECURSOR"/>
    <property type="match status" value="1"/>
</dbReference>
<dbReference type="Pfam" id="PF00629">
    <property type="entry name" value="MAM"/>
    <property type="match status" value="1"/>
</dbReference>
<dbReference type="SMART" id="SM00137">
    <property type="entry name" value="MAM"/>
    <property type="match status" value="1"/>
</dbReference>
<evidence type="ECO:0000313" key="3">
    <source>
        <dbReference type="EnsemblProtists" id="EOD37640"/>
    </source>
</evidence>
<dbReference type="RefSeq" id="XP_005790069.1">
    <property type="nucleotide sequence ID" value="XM_005790012.1"/>
</dbReference>
<protein>
    <recommendedName>
        <fullName evidence="2">MAM domain-containing protein</fullName>
    </recommendedName>
</protein>
<dbReference type="CDD" id="cd06263">
    <property type="entry name" value="MAM"/>
    <property type="match status" value="1"/>
</dbReference>
<feature type="transmembrane region" description="Helical" evidence="1">
    <location>
        <begin position="52"/>
        <end position="74"/>
    </location>
</feature>
<keyword evidence="4" id="KW-1185">Reference proteome</keyword>
<keyword evidence="1" id="KW-0472">Membrane</keyword>
<dbReference type="Gene3D" id="2.60.120.200">
    <property type="match status" value="1"/>
</dbReference>
<keyword evidence="1" id="KW-0812">Transmembrane</keyword>
<evidence type="ECO:0000259" key="2">
    <source>
        <dbReference type="PROSITE" id="PS50060"/>
    </source>
</evidence>
<dbReference type="KEGG" id="ehx:EMIHUDRAFT_225203"/>
<dbReference type="InterPro" id="IPR051560">
    <property type="entry name" value="MAM_domain-containing"/>
</dbReference>
<dbReference type="InterPro" id="IPR013320">
    <property type="entry name" value="ConA-like_dom_sf"/>
</dbReference>
<evidence type="ECO:0000256" key="1">
    <source>
        <dbReference type="SAM" id="Phobius"/>
    </source>
</evidence>
<reference evidence="4" key="1">
    <citation type="journal article" date="2013" name="Nature">
        <title>Pan genome of the phytoplankton Emiliania underpins its global distribution.</title>
        <authorList>
            <person name="Read B.A."/>
            <person name="Kegel J."/>
            <person name="Klute M.J."/>
            <person name="Kuo A."/>
            <person name="Lefebvre S.C."/>
            <person name="Maumus F."/>
            <person name="Mayer C."/>
            <person name="Miller J."/>
            <person name="Monier A."/>
            <person name="Salamov A."/>
            <person name="Young J."/>
            <person name="Aguilar M."/>
            <person name="Claverie J.M."/>
            <person name="Frickenhaus S."/>
            <person name="Gonzalez K."/>
            <person name="Herman E.K."/>
            <person name="Lin Y.C."/>
            <person name="Napier J."/>
            <person name="Ogata H."/>
            <person name="Sarno A.F."/>
            <person name="Shmutz J."/>
            <person name="Schroeder D."/>
            <person name="de Vargas C."/>
            <person name="Verret F."/>
            <person name="von Dassow P."/>
            <person name="Valentin K."/>
            <person name="Van de Peer Y."/>
            <person name="Wheeler G."/>
            <person name="Dacks J.B."/>
            <person name="Delwiche C.F."/>
            <person name="Dyhrman S.T."/>
            <person name="Glockner G."/>
            <person name="John U."/>
            <person name="Richards T."/>
            <person name="Worden A.Z."/>
            <person name="Zhang X."/>
            <person name="Grigoriev I.V."/>
            <person name="Allen A.E."/>
            <person name="Bidle K."/>
            <person name="Borodovsky M."/>
            <person name="Bowler C."/>
            <person name="Brownlee C."/>
            <person name="Cock J.M."/>
            <person name="Elias M."/>
            <person name="Gladyshev V.N."/>
            <person name="Groth M."/>
            <person name="Guda C."/>
            <person name="Hadaegh A."/>
            <person name="Iglesias-Rodriguez M.D."/>
            <person name="Jenkins J."/>
            <person name="Jones B.M."/>
            <person name="Lawson T."/>
            <person name="Leese F."/>
            <person name="Lindquist E."/>
            <person name="Lobanov A."/>
            <person name="Lomsadze A."/>
            <person name="Malik S.B."/>
            <person name="Marsh M.E."/>
            <person name="Mackinder L."/>
            <person name="Mock T."/>
            <person name="Mueller-Roeber B."/>
            <person name="Pagarete A."/>
            <person name="Parker M."/>
            <person name="Probert I."/>
            <person name="Quesneville H."/>
            <person name="Raines C."/>
            <person name="Rensing S.A."/>
            <person name="Riano-Pachon D.M."/>
            <person name="Richier S."/>
            <person name="Rokitta S."/>
            <person name="Shiraiwa Y."/>
            <person name="Soanes D.M."/>
            <person name="van der Giezen M."/>
            <person name="Wahlund T.M."/>
            <person name="Williams B."/>
            <person name="Wilson W."/>
            <person name="Wolfe G."/>
            <person name="Wurch L.L."/>
        </authorList>
    </citation>
    <scope>NUCLEOTIDE SEQUENCE</scope>
</reference>
<proteinExistence type="predicted"/>
<dbReference type="GeneID" id="17282908"/>
<dbReference type="EnsemblProtists" id="EOD37640">
    <property type="protein sequence ID" value="EOD37640"/>
    <property type="gene ID" value="EMIHUDRAFT_225203"/>
</dbReference>
<accession>A0A0D3KPF5</accession>
<dbReference type="PaxDb" id="2903-EOD37640"/>
<name>A0A0D3KPF5_EMIH1</name>
<dbReference type="AlphaFoldDB" id="A0A0D3KPF5"/>
<feature type="domain" description="MAM" evidence="2">
    <location>
        <begin position="138"/>
        <end position="314"/>
    </location>
</feature>
<dbReference type="InterPro" id="IPR000998">
    <property type="entry name" value="MAM_dom"/>
</dbReference>
<dbReference type="GO" id="GO:0016020">
    <property type="term" value="C:membrane"/>
    <property type="evidence" value="ECO:0007669"/>
    <property type="project" value="InterPro"/>
</dbReference>
<sequence>MWTSATKLAELKRLLDEGALTREEFELLKAREIGGSAPPPYEQGVVMGKTQLLWSLLIISYLVVMMSVVCLILIELSPYERCCIEISGWCKAVLQLLSSGHLLGVAVALLSFDAKGYSVGCAAAARSNFKVLKVLLLGSQDFVSESVGKNSYRQESKAPAAAATELCWCGYCSKFGTPTLDTGPSGDHTTGSGSYLFTEASGIYNALHQLESPLFSLQQDAALSFTFFYHMYAEKDSYFSSMGTLSVEVNNNETGWSTLWSGTGPVASDWRNAAVVLPASATRVRINGLTGPSFESDMALDDLGCDFEVDTCVWFDTAPDGYSWTRTSGFTPSGGTGPG</sequence>
<dbReference type="Proteomes" id="UP000013827">
    <property type="component" value="Unassembled WGS sequence"/>
</dbReference>
<keyword evidence="1" id="KW-1133">Transmembrane helix</keyword>
<dbReference type="PANTHER" id="PTHR23282:SF101">
    <property type="entry name" value="MAM DOMAIN-CONTAINING PROTEIN"/>
    <property type="match status" value="1"/>
</dbReference>
<feature type="domain" description="MAM" evidence="2">
    <location>
        <begin position="303"/>
        <end position="339"/>
    </location>
</feature>
<evidence type="ECO:0000313" key="4">
    <source>
        <dbReference type="Proteomes" id="UP000013827"/>
    </source>
</evidence>